<dbReference type="NCBIfam" id="NF007112">
    <property type="entry name" value="PRK09561.1"/>
    <property type="match status" value="1"/>
</dbReference>
<dbReference type="InterPro" id="IPR023171">
    <property type="entry name" value="Na/H_antiporter_dom_sf"/>
</dbReference>
<dbReference type="Gene3D" id="1.20.1530.10">
    <property type="entry name" value="Na+/H+ antiporter like domain"/>
    <property type="match status" value="1"/>
</dbReference>
<reference evidence="7 8" key="1">
    <citation type="submission" date="2019-11" db="EMBL/GenBank/DDBJ databases">
        <title>Pedobacter sp. HMF7056 Genome sequencing and assembly.</title>
        <authorList>
            <person name="Kang H."/>
            <person name="Kim H."/>
            <person name="Joh K."/>
        </authorList>
    </citation>
    <scope>NUCLEOTIDE SEQUENCE [LARGE SCALE GENOMIC DNA]</scope>
    <source>
        <strain evidence="7 8">HMF7056</strain>
    </source>
</reference>
<keyword evidence="6" id="KW-0739">Sodium transport</keyword>
<dbReference type="GO" id="GO:0005886">
    <property type="term" value="C:plasma membrane"/>
    <property type="evidence" value="ECO:0007669"/>
    <property type="project" value="UniProtKB-SubCell"/>
</dbReference>
<feature type="transmembrane region" description="Helical" evidence="6">
    <location>
        <begin position="50"/>
        <end position="72"/>
    </location>
</feature>
<comment type="caution">
    <text evidence="7">The sequence shown here is derived from an EMBL/GenBank/DDBJ whole genome shotgun (WGS) entry which is preliminary data.</text>
</comment>
<feature type="transmembrane region" description="Helical" evidence="6">
    <location>
        <begin position="318"/>
        <end position="343"/>
    </location>
</feature>
<evidence type="ECO:0000256" key="3">
    <source>
        <dbReference type="ARBA" id="ARBA00022692"/>
    </source>
</evidence>
<accession>A0A7K1XY68</accession>
<feature type="transmembrane region" description="Helical" evidence="6">
    <location>
        <begin position="282"/>
        <end position="306"/>
    </location>
</feature>
<keyword evidence="6" id="KW-0050">Antiport</keyword>
<keyword evidence="8" id="KW-1185">Reference proteome</keyword>
<keyword evidence="3 6" id="KW-0812">Transmembrane</keyword>
<evidence type="ECO:0000256" key="1">
    <source>
        <dbReference type="ARBA" id="ARBA00004429"/>
    </source>
</evidence>
<keyword evidence="6" id="KW-0406">Ion transport</keyword>
<evidence type="ECO:0000256" key="5">
    <source>
        <dbReference type="ARBA" id="ARBA00023136"/>
    </source>
</evidence>
<sequence length="383" mass="40863">MRKQVAHAFRDFFRSEQTGGLILFFCVILSLGIANSPFGDAFAGLLSCRLYYPVLSWINDGLMAVFFLLVGLEIKREMRTGELSTPQKAAMPVLAALGGMLFPAAVFAFINQGAPSRAGWGIPMATDIAFALAVIGLLGKRVPASLKVFLAALAIADDLGAIIVIAVFYTDGLHADHLLYAAAILLVLIIFNLLKVKRLYFYLLPGILLWYLIHHSGIHATIAGVLLALVIPAHGSQGTSPLVRLEHILNKPVGFIIMPLFALANTNIRYEPGMFAGLSSPLGLGIMAGLLLGKPVGIVCFSWLAVKLKLGALPHRAGWIHMAGTGLLAGIGFTMSVFIALLSFNDAGQQATAKFAILVTSAVAGTCGYLLLTRARTARPKAR</sequence>
<name>A0A7K1XY68_9SPHI</name>
<keyword evidence="5 6" id="KW-0472">Membrane</keyword>
<feature type="transmembrane region" description="Helical" evidence="6">
    <location>
        <begin position="208"/>
        <end position="233"/>
    </location>
</feature>
<dbReference type="GO" id="GO:0015385">
    <property type="term" value="F:sodium:proton antiporter activity"/>
    <property type="evidence" value="ECO:0007669"/>
    <property type="project" value="UniProtKB-UniRule"/>
</dbReference>
<feature type="transmembrane region" description="Helical" evidence="6">
    <location>
        <begin position="120"/>
        <end position="138"/>
    </location>
</feature>
<feature type="transmembrane region" description="Helical" evidence="6">
    <location>
        <begin position="21"/>
        <end position="38"/>
    </location>
</feature>
<feature type="transmembrane region" description="Helical" evidence="6">
    <location>
        <begin position="150"/>
        <end position="171"/>
    </location>
</feature>
<dbReference type="Pfam" id="PF06965">
    <property type="entry name" value="Na_H_antiport_1"/>
    <property type="match status" value="1"/>
</dbReference>
<dbReference type="RefSeq" id="WP_160906860.1">
    <property type="nucleotide sequence ID" value="NZ_WVHS01000002.1"/>
</dbReference>
<comment type="catalytic activity">
    <reaction evidence="6">
        <text>Na(+)(in) + 2 H(+)(out) = Na(+)(out) + 2 H(+)(in)</text>
        <dbReference type="Rhea" id="RHEA:29251"/>
        <dbReference type="ChEBI" id="CHEBI:15378"/>
        <dbReference type="ChEBI" id="CHEBI:29101"/>
    </reaction>
</comment>
<proteinExistence type="inferred from homology"/>
<dbReference type="HAMAP" id="MF_01844">
    <property type="entry name" value="NhaA"/>
    <property type="match status" value="1"/>
</dbReference>
<comment type="subcellular location">
    <subcellularLocation>
        <location evidence="1">Cell inner membrane</location>
        <topology evidence="1">Multi-pass membrane protein</topology>
    </subcellularLocation>
    <subcellularLocation>
        <location evidence="6">Cell membrane</location>
        <topology evidence="6">Multi-pass membrane protein</topology>
    </subcellularLocation>
</comment>
<feature type="transmembrane region" description="Helical" evidence="6">
    <location>
        <begin position="355"/>
        <end position="372"/>
    </location>
</feature>
<dbReference type="EMBL" id="WVHS01000002">
    <property type="protein sequence ID" value="MXV15892.1"/>
    <property type="molecule type" value="Genomic_DNA"/>
</dbReference>
<evidence type="ECO:0000256" key="6">
    <source>
        <dbReference type="HAMAP-Rule" id="MF_01844"/>
    </source>
</evidence>
<dbReference type="NCBIfam" id="NF007111">
    <property type="entry name" value="PRK09560.1"/>
    <property type="match status" value="1"/>
</dbReference>
<feature type="transmembrane region" description="Helical" evidence="6">
    <location>
        <begin position="93"/>
        <end position="114"/>
    </location>
</feature>
<dbReference type="PANTHER" id="PTHR30341:SF0">
    <property type="entry name" value="NA(+)_H(+) ANTIPORTER NHAA"/>
    <property type="match status" value="1"/>
</dbReference>
<feature type="transmembrane region" description="Helical" evidence="6">
    <location>
        <begin position="177"/>
        <end position="196"/>
    </location>
</feature>
<keyword evidence="6" id="KW-0813">Transport</keyword>
<evidence type="ECO:0000256" key="4">
    <source>
        <dbReference type="ARBA" id="ARBA00022989"/>
    </source>
</evidence>
<evidence type="ECO:0000313" key="8">
    <source>
        <dbReference type="Proteomes" id="UP000451233"/>
    </source>
</evidence>
<keyword evidence="6" id="KW-0915">Sodium</keyword>
<evidence type="ECO:0000313" key="7">
    <source>
        <dbReference type="EMBL" id="MXV15892.1"/>
    </source>
</evidence>
<dbReference type="GO" id="GO:0006885">
    <property type="term" value="P:regulation of pH"/>
    <property type="evidence" value="ECO:0007669"/>
    <property type="project" value="UniProtKB-UniRule"/>
</dbReference>
<gene>
    <name evidence="6 7" type="primary">nhaA</name>
    <name evidence="7" type="ORF">GS398_11295</name>
</gene>
<organism evidence="7 8">
    <name type="scientific">Hufsiella ginkgonis</name>
    <dbReference type="NCBI Taxonomy" id="2695274"/>
    <lineage>
        <taxon>Bacteria</taxon>
        <taxon>Pseudomonadati</taxon>
        <taxon>Bacteroidota</taxon>
        <taxon>Sphingobacteriia</taxon>
        <taxon>Sphingobacteriales</taxon>
        <taxon>Sphingobacteriaceae</taxon>
        <taxon>Hufsiella</taxon>
    </lineage>
</organism>
<keyword evidence="4 6" id="KW-1133">Transmembrane helix</keyword>
<keyword evidence="2 6" id="KW-1003">Cell membrane</keyword>
<dbReference type="Proteomes" id="UP000451233">
    <property type="component" value="Unassembled WGS sequence"/>
</dbReference>
<evidence type="ECO:0000256" key="2">
    <source>
        <dbReference type="ARBA" id="ARBA00022475"/>
    </source>
</evidence>
<comment type="function">
    <text evidence="6">Na(+)/H(+) antiporter that extrudes sodium in exchange for external protons.</text>
</comment>
<comment type="similarity">
    <text evidence="6">Belongs to the NhaA Na(+)/H(+) (TC 2.A.33) antiporter family.</text>
</comment>
<protein>
    <recommendedName>
        <fullName evidence="6">Na(+)/H(+) antiporter NhaA</fullName>
    </recommendedName>
    <alternativeName>
        <fullName evidence="6">Sodium/proton antiporter NhaA</fullName>
    </alternativeName>
</protein>
<dbReference type="AlphaFoldDB" id="A0A7K1XY68"/>
<dbReference type="InterPro" id="IPR004670">
    <property type="entry name" value="NhaA"/>
</dbReference>
<dbReference type="NCBIfam" id="TIGR00773">
    <property type="entry name" value="NhaA"/>
    <property type="match status" value="1"/>
</dbReference>
<dbReference type="PANTHER" id="PTHR30341">
    <property type="entry name" value="SODIUM ION/PROTON ANTIPORTER NHAA-RELATED"/>
    <property type="match status" value="1"/>
</dbReference>